<dbReference type="AlphaFoldDB" id="A0ABD3D812"/>
<name>A0ABD3D812_9LAMI</name>
<dbReference type="Proteomes" id="UP001632038">
    <property type="component" value="Unassembled WGS sequence"/>
</dbReference>
<accession>A0ABD3D812</accession>
<gene>
    <name evidence="2" type="ORF">CASFOL_017829</name>
</gene>
<evidence type="ECO:0000313" key="2">
    <source>
        <dbReference type="EMBL" id="KAL3638458.1"/>
    </source>
</evidence>
<feature type="compositionally biased region" description="Acidic residues" evidence="1">
    <location>
        <begin position="48"/>
        <end position="82"/>
    </location>
</feature>
<proteinExistence type="predicted"/>
<feature type="region of interest" description="Disordered" evidence="1">
    <location>
        <begin position="1"/>
        <end position="92"/>
    </location>
</feature>
<dbReference type="EMBL" id="JAVIJP010000019">
    <property type="protein sequence ID" value="KAL3638458.1"/>
    <property type="molecule type" value="Genomic_DNA"/>
</dbReference>
<reference evidence="3" key="1">
    <citation type="journal article" date="2024" name="IScience">
        <title>Strigolactones Initiate the Formation of Haustorium-like Structures in Castilleja.</title>
        <authorList>
            <person name="Buerger M."/>
            <person name="Peterson D."/>
            <person name="Chory J."/>
        </authorList>
    </citation>
    <scope>NUCLEOTIDE SEQUENCE [LARGE SCALE GENOMIC DNA]</scope>
</reference>
<evidence type="ECO:0000313" key="3">
    <source>
        <dbReference type="Proteomes" id="UP001632038"/>
    </source>
</evidence>
<organism evidence="2 3">
    <name type="scientific">Castilleja foliolosa</name>
    <dbReference type="NCBI Taxonomy" id="1961234"/>
    <lineage>
        <taxon>Eukaryota</taxon>
        <taxon>Viridiplantae</taxon>
        <taxon>Streptophyta</taxon>
        <taxon>Embryophyta</taxon>
        <taxon>Tracheophyta</taxon>
        <taxon>Spermatophyta</taxon>
        <taxon>Magnoliopsida</taxon>
        <taxon>eudicotyledons</taxon>
        <taxon>Gunneridae</taxon>
        <taxon>Pentapetalae</taxon>
        <taxon>asterids</taxon>
        <taxon>lamiids</taxon>
        <taxon>Lamiales</taxon>
        <taxon>Orobanchaceae</taxon>
        <taxon>Pedicularideae</taxon>
        <taxon>Castillejinae</taxon>
        <taxon>Castilleja</taxon>
    </lineage>
</organism>
<comment type="caution">
    <text evidence="2">The sequence shown here is derived from an EMBL/GenBank/DDBJ whole genome shotgun (WGS) entry which is preliminary data.</text>
</comment>
<protein>
    <submittedName>
        <fullName evidence="2">Uncharacterized protein</fullName>
    </submittedName>
</protein>
<sequence>MQGDDEHDSLIGNNDGEKVNGNNNIDGYGDSDDIYMDSYRDCSTDGDGNGDDNDTNFDSDVNNEDDYGMEGDNNMEGDDVEEAQMPTKVAKA</sequence>
<evidence type="ECO:0000256" key="1">
    <source>
        <dbReference type="SAM" id="MobiDB-lite"/>
    </source>
</evidence>
<keyword evidence="3" id="KW-1185">Reference proteome</keyword>